<dbReference type="GO" id="GO:0016491">
    <property type="term" value="F:oxidoreductase activity"/>
    <property type="evidence" value="ECO:0007669"/>
    <property type="project" value="TreeGrafter"/>
</dbReference>
<dbReference type="InterPro" id="IPR038219">
    <property type="entry name" value="Sep15/SelM_sf"/>
</dbReference>
<evidence type="ECO:0000256" key="5">
    <source>
        <dbReference type="ARBA" id="ARBA00022933"/>
    </source>
</evidence>
<evidence type="ECO:0000313" key="9">
    <source>
        <dbReference type="EMBL" id="CRZ11587.1"/>
    </source>
</evidence>
<feature type="chain" id="PRO_5005224021" description="Selenoprotein F" evidence="7">
    <location>
        <begin position="19"/>
        <end position="159"/>
    </location>
</feature>
<dbReference type="Pfam" id="PF08806">
    <property type="entry name" value="Sep15_SelM"/>
    <property type="match status" value="1"/>
</dbReference>
<keyword evidence="4" id="KW-0256">Endoplasmic reticulum</keyword>
<dbReference type="Gene3D" id="3.40.30.50">
    <property type="entry name" value="Sep15/SelM thioredoxin-like domain, active-site redox motif"/>
    <property type="match status" value="1"/>
</dbReference>
<proteinExistence type="inferred from homology"/>
<dbReference type="EMBL" id="HACM01011145">
    <property type="protein sequence ID" value="CRZ11587.1"/>
    <property type="molecule type" value="Transcribed_RNA"/>
</dbReference>
<dbReference type="InterPro" id="IPR036249">
    <property type="entry name" value="Thioredoxin-like_sf"/>
</dbReference>
<comment type="subcellular location">
    <subcellularLocation>
        <location evidence="1">Endoplasmic reticulum lumen</location>
    </subcellularLocation>
</comment>
<evidence type="ECO:0000256" key="4">
    <source>
        <dbReference type="ARBA" id="ARBA00022824"/>
    </source>
</evidence>
<dbReference type="GO" id="GO:0005788">
    <property type="term" value="C:endoplasmic reticulum lumen"/>
    <property type="evidence" value="ECO:0007669"/>
    <property type="project" value="UniProtKB-SubCell"/>
</dbReference>
<name>A0A0H5RDC1_9EUKA</name>
<evidence type="ECO:0000256" key="1">
    <source>
        <dbReference type="ARBA" id="ARBA00004319"/>
    </source>
</evidence>
<dbReference type="InterPro" id="IPR039992">
    <property type="entry name" value="Sep15_SelM"/>
</dbReference>
<sequence>MTTMQVFMILFMIIFIESNSQESPVTKCAENGFDESLLKCSTCNLLKQVPDGEAIVKECLSCCTSDDVVDQPLYTSASFVYCSCRFRSNPELATFVQSIPKKFPSVKIRDVRGFSMFIEVTTNTGEVEKIPAESWSVDDISTFLSEKVAPNTSLEERDL</sequence>
<evidence type="ECO:0000259" key="8">
    <source>
        <dbReference type="Pfam" id="PF08806"/>
    </source>
</evidence>
<keyword evidence="5" id="KW-0712">Selenocysteine</keyword>
<keyword evidence="3 7" id="KW-0732">Signal</keyword>
<feature type="signal peptide" evidence="7">
    <location>
        <begin position="1"/>
        <end position="18"/>
    </location>
</feature>
<evidence type="ECO:0000256" key="3">
    <source>
        <dbReference type="ARBA" id="ARBA00022729"/>
    </source>
</evidence>
<accession>A0A0H5RDC1</accession>
<evidence type="ECO:0000256" key="6">
    <source>
        <dbReference type="ARBA" id="ARBA00040775"/>
    </source>
</evidence>
<reference evidence="9" key="1">
    <citation type="submission" date="2015-04" db="EMBL/GenBank/DDBJ databases">
        <title>The genome sequence of the plant pathogenic Rhizarian Plasmodiophora brassicae reveals insights in its biotrophic life cycle and the origin of chitin synthesis.</title>
        <authorList>
            <person name="Schwelm A."/>
            <person name="Fogelqvist J."/>
            <person name="Knaust A."/>
            <person name="Julke S."/>
            <person name="Lilja T."/>
            <person name="Dhandapani V."/>
            <person name="Bonilla-Rosso G."/>
            <person name="Karlsson M."/>
            <person name="Shevchenko A."/>
            <person name="Choi S.R."/>
            <person name="Kim H.G."/>
            <person name="Park J.Y."/>
            <person name="Lim Y.P."/>
            <person name="Ludwig-Muller J."/>
            <person name="Dixelius C."/>
        </authorList>
    </citation>
    <scope>NUCLEOTIDE SEQUENCE</scope>
    <source>
        <tissue evidence="9">Potato root galls</tissue>
    </source>
</reference>
<feature type="domain" description="Selenoprotein F/M" evidence="8">
    <location>
        <begin position="82"/>
        <end position="148"/>
    </location>
</feature>
<dbReference type="InterPro" id="IPR014912">
    <property type="entry name" value="Sep15_SelM_dom"/>
</dbReference>
<evidence type="ECO:0000256" key="7">
    <source>
        <dbReference type="SAM" id="SignalP"/>
    </source>
</evidence>
<dbReference type="AlphaFoldDB" id="A0A0H5RDC1"/>
<evidence type="ECO:0000256" key="2">
    <source>
        <dbReference type="ARBA" id="ARBA00005742"/>
    </source>
</evidence>
<comment type="similarity">
    <text evidence="2">Belongs to the selenoprotein M/F family.</text>
</comment>
<protein>
    <recommendedName>
        <fullName evidence="6">Selenoprotein F</fullName>
    </recommendedName>
</protein>
<dbReference type="PANTHER" id="PTHR13077">
    <property type="entry name" value="SELENOPROTEIN F"/>
    <property type="match status" value="1"/>
</dbReference>
<dbReference type="PANTHER" id="PTHR13077:SF6">
    <property type="entry name" value="SELENOPROTEIN F"/>
    <property type="match status" value="1"/>
</dbReference>
<organism evidence="9">
    <name type="scientific">Spongospora subterranea</name>
    <dbReference type="NCBI Taxonomy" id="70186"/>
    <lineage>
        <taxon>Eukaryota</taxon>
        <taxon>Sar</taxon>
        <taxon>Rhizaria</taxon>
        <taxon>Endomyxa</taxon>
        <taxon>Phytomyxea</taxon>
        <taxon>Plasmodiophorida</taxon>
        <taxon>Plasmodiophoridae</taxon>
        <taxon>Spongospora</taxon>
    </lineage>
</organism>
<dbReference type="SUPFAM" id="SSF52833">
    <property type="entry name" value="Thioredoxin-like"/>
    <property type="match status" value="1"/>
</dbReference>